<accession>A0A087G5G1</accession>
<keyword evidence="4" id="KW-1185">Reference proteome</keyword>
<sequence length="204" mass="21914">MAFPSLSSSVLFFNFIFVTHAFDLNIIQMQQGICPYTVVVKTSCVSPPTTSDQISVAFGDADGNQVYAQRLGGPVRGTGVLGKCSTDTFQVKGQCLNSPICSLYINRNGVDGWVPESIEIFSETSKSIKFDFSKTVPQNTWYGNNHCNTTTRPSTPELPPPEFPPEKPAIPPPRPSAASGRGDGESAFVAFAIATTVAIVAMVR</sequence>
<dbReference type="Proteomes" id="UP000029120">
    <property type="component" value="Chromosome 8"/>
</dbReference>
<name>A0A087G5G1_ARAAL</name>
<proteinExistence type="predicted"/>
<evidence type="ECO:0008006" key="5">
    <source>
        <dbReference type="Google" id="ProtNLM"/>
    </source>
</evidence>
<dbReference type="OMA" id="EAGTCPY"/>
<keyword evidence="2" id="KW-0732">Signal</keyword>
<dbReference type="Pfam" id="PF06232">
    <property type="entry name" value="ATS3"/>
    <property type="match status" value="1"/>
</dbReference>
<dbReference type="EMBL" id="CM002876">
    <property type="protein sequence ID" value="KFK25113.1"/>
    <property type="molecule type" value="Genomic_DNA"/>
</dbReference>
<dbReference type="Gramene" id="KFK25113">
    <property type="protein sequence ID" value="KFK25113"/>
    <property type="gene ID" value="AALP_AA8G067500"/>
</dbReference>
<feature type="signal peptide" evidence="2">
    <location>
        <begin position="1"/>
        <end position="21"/>
    </location>
</feature>
<feature type="chain" id="PRO_5001821591" description="PLAT domain-containing protein" evidence="2">
    <location>
        <begin position="22"/>
        <end position="204"/>
    </location>
</feature>
<feature type="region of interest" description="Disordered" evidence="1">
    <location>
        <begin position="143"/>
        <end position="182"/>
    </location>
</feature>
<feature type="compositionally biased region" description="Pro residues" evidence="1">
    <location>
        <begin position="156"/>
        <end position="175"/>
    </location>
</feature>
<gene>
    <name evidence="3" type="ordered locus">AALP_Aa8g067500</name>
</gene>
<dbReference type="PANTHER" id="PTHR31718">
    <property type="entry name" value="PLAT DOMAIN-CONTAINING PROTEIN"/>
    <property type="match status" value="1"/>
</dbReference>
<evidence type="ECO:0000256" key="2">
    <source>
        <dbReference type="SAM" id="SignalP"/>
    </source>
</evidence>
<dbReference type="Gene3D" id="2.60.60.20">
    <property type="entry name" value="PLAT/LH2 domain"/>
    <property type="match status" value="1"/>
</dbReference>
<dbReference type="SUPFAM" id="SSF49723">
    <property type="entry name" value="Lipase/lipooxygenase domain (PLAT/LH2 domain)"/>
    <property type="match status" value="1"/>
</dbReference>
<protein>
    <recommendedName>
        <fullName evidence="5">PLAT domain-containing protein</fullName>
    </recommendedName>
</protein>
<reference evidence="4" key="1">
    <citation type="journal article" date="2015" name="Nat. Plants">
        <title>Genome expansion of Arabis alpina linked with retrotransposition and reduced symmetric DNA methylation.</title>
        <authorList>
            <person name="Willing E.M."/>
            <person name="Rawat V."/>
            <person name="Mandakova T."/>
            <person name="Maumus F."/>
            <person name="James G.V."/>
            <person name="Nordstroem K.J."/>
            <person name="Becker C."/>
            <person name="Warthmann N."/>
            <person name="Chica C."/>
            <person name="Szarzynska B."/>
            <person name="Zytnicki M."/>
            <person name="Albani M.C."/>
            <person name="Kiefer C."/>
            <person name="Bergonzi S."/>
            <person name="Castaings L."/>
            <person name="Mateos J.L."/>
            <person name="Berns M.C."/>
            <person name="Bujdoso N."/>
            <person name="Piofczyk T."/>
            <person name="de Lorenzo L."/>
            <person name="Barrero-Sicilia C."/>
            <person name="Mateos I."/>
            <person name="Piednoel M."/>
            <person name="Hagmann J."/>
            <person name="Chen-Min-Tao R."/>
            <person name="Iglesias-Fernandez R."/>
            <person name="Schuster S.C."/>
            <person name="Alonso-Blanco C."/>
            <person name="Roudier F."/>
            <person name="Carbonero P."/>
            <person name="Paz-Ares J."/>
            <person name="Davis S.J."/>
            <person name="Pecinka A."/>
            <person name="Quesneville H."/>
            <person name="Colot V."/>
            <person name="Lysak M.A."/>
            <person name="Weigel D."/>
            <person name="Coupland G."/>
            <person name="Schneeberger K."/>
        </authorList>
    </citation>
    <scope>NUCLEOTIDE SEQUENCE [LARGE SCALE GENOMIC DNA]</scope>
    <source>
        <strain evidence="4">cv. Pajares</strain>
    </source>
</reference>
<evidence type="ECO:0000313" key="4">
    <source>
        <dbReference type="Proteomes" id="UP000029120"/>
    </source>
</evidence>
<dbReference type="OrthoDB" id="1920702at2759"/>
<organism evidence="3 4">
    <name type="scientific">Arabis alpina</name>
    <name type="common">Alpine rock-cress</name>
    <dbReference type="NCBI Taxonomy" id="50452"/>
    <lineage>
        <taxon>Eukaryota</taxon>
        <taxon>Viridiplantae</taxon>
        <taxon>Streptophyta</taxon>
        <taxon>Embryophyta</taxon>
        <taxon>Tracheophyta</taxon>
        <taxon>Spermatophyta</taxon>
        <taxon>Magnoliopsida</taxon>
        <taxon>eudicotyledons</taxon>
        <taxon>Gunneridae</taxon>
        <taxon>Pentapetalae</taxon>
        <taxon>rosids</taxon>
        <taxon>malvids</taxon>
        <taxon>Brassicales</taxon>
        <taxon>Brassicaceae</taxon>
        <taxon>Arabideae</taxon>
        <taxon>Arabis</taxon>
    </lineage>
</organism>
<evidence type="ECO:0000313" key="3">
    <source>
        <dbReference type="EMBL" id="KFK25113.1"/>
    </source>
</evidence>
<evidence type="ECO:0000256" key="1">
    <source>
        <dbReference type="SAM" id="MobiDB-lite"/>
    </source>
</evidence>
<dbReference type="InterPro" id="IPR010417">
    <property type="entry name" value="Embryo-specific_ATS3"/>
</dbReference>
<dbReference type="AlphaFoldDB" id="A0A087G5G1"/>
<dbReference type="CDD" id="cd00113">
    <property type="entry name" value="PLAT"/>
    <property type="match status" value="1"/>
</dbReference>
<dbReference type="PANTHER" id="PTHR31718:SF34">
    <property type="entry name" value="EMBRYO-SPECIFIC PROTEIN ATS3"/>
    <property type="match status" value="1"/>
</dbReference>
<dbReference type="InterPro" id="IPR036392">
    <property type="entry name" value="PLAT/LH2_dom_sf"/>
</dbReference>